<dbReference type="GO" id="GO:0008017">
    <property type="term" value="F:microtubule binding"/>
    <property type="evidence" value="ECO:0007669"/>
    <property type="project" value="InterPro"/>
</dbReference>
<dbReference type="GO" id="GO:1990023">
    <property type="term" value="C:mitotic spindle midzone"/>
    <property type="evidence" value="ECO:0007669"/>
    <property type="project" value="TreeGrafter"/>
</dbReference>
<feature type="compositionally biased region" description="Polar residues" evidence="1">
    <location>
        <begin position="229"/>
        <end position="238"/>
    </location>
</feature>
<dbReference type="AlphaFoldDB" id="A0A9N9MEL3"/>
<evidence type="ECO:0000256" key="1">
    <source>
        <dbReference type="SAM" id="MobiDB-lite"/>
    </source>
</evidence>
<reference evidence="2" key="1">
    <citation type="submission" date="2022-01" db="EMBL/GenBank/DDBJ databases">
        <authorList>
            <person name="King R."/>
        </authorList>
    </citation>
    <scope>NUCLEOTIDE SEQUENCE</scope>
</reference>
<dbReference type="GO" id="GO:0097431">
    <property type="term" value="C:mitotic spindle pole"/>
    <property type="evidence" value="ECO:0007669"/>
    <property type="project" value="TreeGrafter"/>
</dbReference>
<organism evidence="2 3">
    <name type="scientific">Ceutorhynchus assimilis</name>
    <name type="common">cabbage seed weevil</name>
    <dbReference type="NCBI Taxonomy" id="467358"/>
    <lineage>
        <taxon>Eukaryota</taxon>
        <taxon>Metazoa</taxon>
        <taxon>Ecdysozoa</taxon>
        <taxon>Arthropoda</taxon>
        <taxon>Hexapoda</taxon>
        <taxon>Insecta</taxon>
        <taxon>Pterygota</taxon>
        <taxon>Neoptera</taxon>
        <taxon>Endopterygota</taxon>
        <taxon>Coleoptera</taxon>
        <taxon>Polyphaga</taxon>
        <taxon>Cucujiformia</taxon>
        <taxon>Curculionidae</taxon>
        <taxon>Ceutorhynchinae</taxon>
        <taxon>Ceutorhynchus</taxon>
    </lineage>
</organism>
<feature type="compositionally biased region" description="Low complexity" evidence="1">
    <location>
        <begin position="280"/>
        <end position="300"/>
    </location>
</feature>
<feature type="region of interest" description="Disordered" evidence="1">
    <location>
        <begin position="197"/>
        <end position="314"/>
    </location>
</feature>
<feature type="compositionally biased region" description="Basic and acidic residues" evidence="1">
    <location>
        <begin position="502"/>
        <end position="513"/>
    </location>
</feature>
<name>A0A9N9MEL3_9CUCU</name>
<dbReference type="Proteomes" id="UP001152799">
    <property type="component" value="Chromosome 13"/>
</dbReference>
<accession>A0A9N9MEL3</accession>
<evidence type="ECO:0000313" key="3">
    <source>
        <dbReference type="Proteomes" id="UP001152799"/>
    </source>
</evidence>
<dbReference type="GO" id="GO:0030496">
    <property type="term" value="C:midbody"/>
    <property type="evidence" value="ECO:0007669"/>
    <property type="project" value="TreeGrafter"/>
</dbReference>
<dbReference type="EMBL" id="OU892289">
    <property type="protein sequence ID" value="CAG9763279.1"/>
    <property type="molecule type" value="Genomic_DNA"/>
</dbReference>
<dbReference type="OrthoDB" id="6624851at2759"/>
<feature type="region of interest" description="Disordered" evidence="1">
    <location>
        <begin position="501"/>
        <end position="569"/>
    </location>
</feature>
<dbReference type="PANTHER" id="PTHR21831:SF2">
    <property type="entry name" value="MICROTUBULE-ASSOCIATED PROTEIN 10"/>
    <property type="match status" value="1"/>
</dbReference>
<feature type="compositionally biased region" description="Polar residues" evidence="1">
    <location>
        <begin position="302"/>
        <end position="314"/>
    </location>
</feature>
<dbReference type="GO" id="GO:0031122">
    <property type="term" value="P:cytoplasmic microtubule organization"/>
    <property type="evidence" value="ECO:0007669"/>
    <property type="project" value="TreeGrafter"/>
</dbReference>
<dbReference type="InterPro" id="IPR039302">
    <property type="entry name" value="MAP10"/>
</dbReference>
<keyword evidence="3" id="KW-1185">Reference proteome</keyword>
<dbReference type="Pfam" id="PF14924">
    <property type="entry name" value="MAP10_N"/>
    <property type="match status" value="1"/>
</dbReference>
<dbReference type="GO" id="GO:0005881">
    <property type="term" value="C:cytoplasmic microtubule"/>
    <property type="evidence" value="ECO:0007669"/>
    <property type="project" value="TreeGrafter"/>
</dbReference>
<dbReference type="GO" id="GO:0051256">
    <property type="term" value="P:mitotic spindle midzone assembly"/>
    <property type="evidence" value="ECO:0007669"/>
    <property type="project" value="TreeGrafter"/>
</dbReference>
<dbReference type="GO" id="GO:0005813">
    <property type="term" value="C:centrosome"/>
    <property type="evidence" value="ECO:0007669"/>
    <property type="project" value="TreeGrafter"/>
</dbReference>
<sequence length="569" mass="61128">MEKIATENLFLLEFLVDSVALDKKCECDAPPGETCVSFQFLDNVPLDVCEADFEPKRNLKSGDNEAIKSGKSCLFSLSPQQATEALEQFDIAVSVMKKMQPGWLPETVQIGSSIIGISNLFSELISSVELSDGTTPTAKTLKDVFDVSDSKGISIGKINVYIRISCFGKLIVTQFQMNLDDKSVLFKDKEGKSLYRYKKAGKKMQKSGGGGRNSDFPKTPRPDARMPSAGSNFNQSCPQVPCDHSARPQTSPTPKPISGGYECPLAPCGPEQQMPYGPEQQMPSGPQQQMPYGPQQQMSYGPEQQMSLAGSPYQQQQFLGSPQALALQPFPGYPQQGGLATQTMLTPCNECGFLPNAACLPPMGAMVNYSDPVGTTGPPGIPEGNYQEIGASMGGNSLTIRVHKDQGKAEQFDPNTGELCICGPEGTEGGAGKNQAFSLRPAGAPDTPFSFKIGDHQQPGPMMRNTGGGVVVNPPVYTAPDGTQITEFSDPNKETFILRIGKKSEGVDKKNNLELELQTPKGPPLKPIPKKETRETQYDTVDAGLQSEAPAKAAKPKGDKKGKGKKGKK</sequence>
<dbReference type="GO" id="GO:0032467">
    <property type="term" value="P:positive regulation of cytokinesis"/>
    <property type="evidence" value="ECO:0007669"/>
    <property type="project" value="TreeGrafter"/>
</dbReference>
<dbReference type="PANTHER" id="PTHR21831">
    <property type="entry name" value="MICROTUBULE-ASSOCIATED PROTEIN 10"/>
    <property type="match status" value="1"/>
</dbReference>
<evidence type="ECO:0000313" key="2">
    <source>
        <dbReference type="EMBL" id="CAG9763279.1"/>
    </source>
</evidence>
<proteinExistence type="predicted"/>
<protein>
    <submittedName>
        <fullName evidence="2">Uncharacterized protein</fullName>
    </submittedName>
</protein>
<gene>
    <name evidence="2" type="ORF">CEUTPL_LOCUS3945</name>
</gene>